<feature type="domain" description="ABC transporter" evidence="6">
    <location>
        <begin position="2"/>
        <end position="233"/>
    </location>
</feature>
<dbReference type="InterPro" id="IPR027417">
    <property type="entry name" value="P-loop_NTPase"/>
</dbReference>
<evidence type="ECO:0000256" key="4">
    <source>
        <dbReference type="ARBA" id="ARBA00022840"/>
    </source>
</evidence>
<dbReference type="EMBL" id="DSLG01000002">
    <property type="protein sequence ID" value="HEA86691.1"/>
    <property type="molecule type" value="Genomic_DNA"/>
</dbReference>
<dbReference type="CDD" id="cd03224">
    <property type="entry name" value="ABC_TM1139_LivF_branched"/>
    <property type="match status" value="1"/>
</dbReference>
<dbReference type="PROSITE" id="PS50893">
    <property type="entry name" value="ABC_TRANSPORTER_2"/>
    <property type="match status" value="1"/>
</dbReference>
<dbReference type="SMART" id="SM00382">
    <property type="entry name" value="AAA"/>
    <property type="match status" value="1"/>
</dbReference>
<dbReference type="Pfam" id="PF00005">
    <property type="entry name" value="ABC_tran"/>
    <property type="match status" value="1"/>
</dbReference>
<keyword evidence="2" id="KW-0813">Transport</keyword>
<dbReference type="PIRSF" id="PIRSF039137">
    <property type="entry name" value="ABC_branched_ATPase"/>
    <property type="match status" value="1"/>
</dbReference>
<dbReference type="InterPro" id="IPR052156">
    <property type="entry name" value="BCAA_Transport_ATP-bd_LivF"/>
</dbReference>
<evidence type="ECO:0000259" key="6">
    <source>
        <dbReference type="PROSITE" id="PS50893"/>
    </source>
</evidence>
<keyword evidence="4 7" id="KW-0067">ATP-binding</keyword>
<dbReference type="Gene3D" id="3.40.50.300">
    <property type="entry name" value="P-loop containing nucleotide triphosphate hydrolases"/>
    <property type="match status" value="1"/>
</dbReference>
<dbReference type="InterPro" id="IPR017871">
    <property type="entry name" value="ABC_transporter-like_CS"/>
</dbReference>
<dbReference type="PANTHER" id="PTHR43820:SF4">
    <property type="entry name" value="HIGH-AFFINITY BRANCHED-CHAIN AMINO ACID TRANSPORT ATP-BINDING PROTEIN LIVF"/>
    <property type="match status" value="1"/>
</dbReference>
<dbReference type="InterPro" id="IPR003439">
    <property type="entry name" value="ABC_transporter-like_ATP-bd"/>
</dbReference>
<evidence type="ECO:0000256" key="5">
    <source>
        <dbReference type="ARBA" id="ARBA00022970"/>
    </source>
</evidence>
<dbReference type="GO" id="GO:0016887">
    <property type="term" value="F:ATP hydrolysis activity"/>
    <property type="evidence" value="ECO:0007669"/>
    <property type="project" value="InterPro"/>
</dbReference>
<evidence type="ECO:0000256" key="1">
    <source>
        <dbReference type="ARBA" id="ARBA00005417"/>
    </source>
</evidence>
<dbReference type="InterPro" id="IPR003593">
    <property type="entry name" value="AAA+_ATPase"/>
</dbReference>
<comment type="caution">
    <text evidence="7">The sequence shown here is derived from an EMBL/GenBank/DDBJ whole genome shotgun (WGS) entry which is preliminary data.</text>
</comment>
<name>A0A7C1T0K4_UNCW3</name>
<dbReference type="GO" id="GO:0015807">
    <property type="term" value="P:L-amino acid transport"/>
    <property type="evidence" value="ECO:0007669"/>
    <property type="project" value="TreeGrafter"/>
</dbReference>
<dbReference type="GO" id="GO:0015658">
    <property type="term" value="F:branched-chain amino acid transmembrane transporter activity"/>
    <property type="evidence" value="ECO:0007669"/>
    <property type="project" value="InterPro"/>
</dbReference>
<protein>
    <submittedName>
        <fullName evidence="7">ABC transporter ATP-binding protein</fullName>
    </submittedName>
</protein>
<organism evidence="7">
    <name type="scientific">candidate division WOR-3 bacterium</name>
    <dbReference type="NCBI Taxonomy" id="2052148"/>
    <lineage>
        <taxon>Bacteria</taxon>
        <taxon>Bacteria division WOR-3</taxon>
    </lineage>
</organism>
<proteinExistence type="inferred from homology"/>
<dbReference type="PROSITE" id="PS00211">
    <property type="entry name" value="ABC_TRANSPORTER_1"/>
    <property type="match status" value="1"/>
</dbReference>
<evidence type="ECO:0000313" key="7">
    <source>
        <dbReference type="EMBL" id="HEA86691.1"/>
    </source>
</evidence>
<gene>
    <name evidence="7" type="ORF">ENP94_01610</name>
</gene>
<reference evidence="7" key="1">
    <citation type="journal article" date="2020" name="mSystems">
        <title>Genome- and Community-Level Interaction Insights into Carbon Utilization and Element Cycling Functions of Hydrothermarchaeota in Hydrothermal Sediment.</title>
        <authorList>
            <person name="Zhou Z."/>
            <person name="Liu Y."/>
            <person name="Xu W."/>
            <person name="Pan J."/>
            <person name="Luo Z.H."/>
            <person name="Li M."/>
        </authorList>
    </citation>
    <scope>NUCLEOTIDE SEQUENCE [LARGE SCALE GENOMIC DNA]</scope>
    <source>
        <strain evidence="7">SpSt-265</strain>
    </source>
</reference>
<keyword evidence="3" id="KW-0547">Nucleotide-binding</keyword>
<evidence type="ECO:0000256" key="2">
    <source>
        <dbReference type="ARBA" id="ARBA00022448"/>
    </source>
</evidence>
<evidence type="ECO:0000256" key="3">
    <source>
        <dbReference type="ARBA" id="ARBA00022741"/>
    </source>
</evidence>
<dbReference type="SUPFAM" id="SSF52540">
    <property type="entry name" value="P-loop containing nucleoside triphosphate hydrolases"/>
    <property type="match status" value="1"/>
</dbReference>
<sequence length="233" mass="25541">MLTVSNISVAYGAISALREITFNVEKGEIVTLIGANGAGKTTTLKCISGLIKPRQGEILFEGKKIDRLPAHQITKMGIVQVPEGRKPFVDLTVWENLLLGAFNRPKNEIATALERVFNSFPRLRERLHQRAGTLSGGELQMMAMARGLIANPKLLMLDEPSMGLSPLLVREIFSIIREINRAGTSILLVEQNAFMALKVAHRAYVLETGRIVLSGTASDLIEHPKVKAAYLGE</sequence>
<dbReference type="PANTHER" id="PTHR43820">
    <property type="entry name" value="HIGH-AFFINITY BRANCHED-CHAIN AMINO ACID TRANSPORT ATP-BINDING PROTEIN LIVF"/>
    <property type="match status" value="1"/>
</dbReference>
<accession>A0A7C1T0K4</accession>
<dbReference type="GO" id="GO:0005524">
    <property type="term" value="F:ATP binding"/>
    <property type="evidence" value="ECO:0007669"/>
    <property type="project" value="UniProtKB-KW"/>
</dbReference>
<keyword evidence="5" id="KW-0029">Amino-acid transport</keyword>
<dbReference type="AlphaFoldDB" id="A0A7C1T0K4"/>
<comment type="similarity">
    <text evidence="1">Belongs to the ABC transporter superfamily.</text>
</comment>
<dbReference type="InterPro" id="IPR030660">
    <property type="entry name" value="ABC_branched_ATPase_LivF/BraG"/>
</dbReference>